<accession>A0A2P2JJ31</accession>
<feature type="compositionally biased region" description="Polar residues" evidence="1">
    <location>
        <begin position="1"/>
        <end position="14"/>
    </location>
</feature>
<dbReference type="EMBL" id="GGEC01012952">
    <property type="protein sequence ID" value="MBW93435.1"/>
    <property type="molecule type" value="Transcribed_RNA"/>
</dbReference>
<evidence type="ECO:0000313" key="2">
    <source>
        <dbReference type="EMBL" id="MBW93435.1"/>
    </source>
</evidence>
<organism evidence="2">
    <name type="scientific">Rhizophora mucronata</name>
    <name type="common">Asiatic mangrove</name>
    <dbReference type="NCBI Taxonomy" id="61149"/>
    <lineage>
        <taxon>Eukaryota</taxon>
        <taxon>Viridiplantae</taxon>
        <taxon>Streptophyta</taxon>
        <taxon>Embryophyta</taxon>
        <taxon>Tracheophyta</taxon>
        <taxon>Spermatophyta</taxon>
        <taxon>Magnoliopsida</taxon>
        <taxon>eudicotyledons</taxon>
        <taxon>Gunneridae</taxon>
        <taxon>Pentapetalae</taxon>
        <taxon>rosids</taxon>
        <taxon>fabids</taxon>
        <taxon>Malpighiales</taxon>
        <taxon>Rhizophoraceae</taxon>
        <taxon>Rhizophora</taxon>
    </lineage>
</organism>
<feature type="region of interest" description="Disordered" evidence="1">
    <location>
        <begin position="1"/>
        <end position="24"/>
    </location>
</feature>
<evidence type="ECO:0000256" key="1">
    <source>
        <dbReference type="SAM" id="MobiDB-lite"/>
    </source>
</evidence>
<reference evidence="2" key="1">
    <citation type="submission" date="2018-02" db="EMBL/GenBank/DDBJ databases">
        <title>Rhizophora mucronata_Transcriptome.</title>
        <authorList>
            <person name="Meera S.P."/>
            <person name="Sreeshan A."/>
            <person name="Augustine A."/>
        </authorList>
    </citation>
    <scope>NUCLEOTIDE SEQUENCE</scope>
    <source>
        <tissue evidence="2">Leaf</tissue>
    </source>
</reference>
<sequence>MRNLLETQDSSSKKIFQHKEEQKM</sequence>
<protein>
    <submittedName>
        <fullName evidence="2">Uncharacterized protein</fullName>
    </submittedName>
</protein>
<name>A0A2P2JJ31_RHIMU</name>
<dbReference type="AlphaFoldDB" id="A0A2P2JJ31"/>
<proteinExistence type="predicted"/>